<name>A0ABC9E9F1_9POAL</name>
<dbReference type="Pfam" id="PF13639">
    <property type="entry name" value="zf-RING_2"/>
    <property type="match status" value="1"/>
</dbReference>
<accession>A0ABC9E9F1</accession>
<evidence type="ECO:0000256" key="6">
    <source>
        <dbReference type="ARBA" id="ARBA00024209"/>
    </source>
</evidence>
<keyword evidence="9" id="KW-1133">Transmembrane helix</keyword>
<keyword evidence="9" id="KW-0812">Transmembrane</keyword>
<comment type="catalytic activity">
    <reaction evidence="1">
        <text>S-ubiquitinyl-[E2 ubiquitin-conjugating enzyme]-L-cysteine + [acceptor protein]-L-lysine = [E2 ubiquitin-conjugating enzyme]-L-cysteine + N(6)-ubiquitinyl-[acceptor protein]-L-lysine.</text>
        <dbReference type="EC" id="2.3.2.27"/>
    </reaction>
</comment>
<keyword evidence="3" id="KW-0479">Metal-binding</keyword>
<dbReference type="GO" id="GO:0061630">
    <property type="term" value="F:ubiquitin protein ligase activity"/>
    <property type="evidence" value="ECO:0007669"/>
    <property type="project" value="UniProtKB-EC"/>
</dbReference>
<keyword evidence="5" id="KW-0862">Zinc</keyword>
<dbReference type="CDD" id="cd16461">
    <property type="entry name" value="RING-H2_EL5-like"/>
    <property type="match status" value="1"/>
</dbReference>
<dbReference type="SMART" id="SM00184">
    <property type="entry name" value="RING"/>
    <property type="match status" value="1"/>
</dbReference>
<dbReference type="PANTHER" id="PTHR14155">
    <property type="entry name" value="RING FINGER DOMAIN-CONTAINING"/>
    <property type="match status" value="1"/>
</dbReference>
<dbReference type="Gene3D" id="3.30.40.10">
    <property type="entry name" value="Zinc/RING finger domain, C3HC4 (zinc finger)"/>
    <property type="match status" value="1"/>
</dbReference>
<dbReference type="InterPro" id="IPR053238">
    <property type="entry name" value="RING-H2_zinc_finger"/>
</dbReference>
<evidence type="ECO:0000256" key="8">
    <source>
        <dbReference type="SAM" id="MobiDB-lite"/>
    </source>
</evidence>
<feature type="region of interest" description="Disordered" evidence="8">
    <location>
        <begin position="157"/>
        <end position="180"/>
    </location>
</feature>
<evidence type="ECO:0000313" key="11">
    <source>
        <dbReference type="EMBL" id="CAL5053180.1"/>
    </source>
</evidence>
<organism evidence="11 12">
    <name type="scientific">Urochloa decumbens</name>
    <dbReference type="NCBI Taxonomy" id="240449"/>
    <lineage>
        <taxon>Eukaryota</taxon>
        <taxon>Viridiplantae</taxon>
        <taxon>Streptophyta</taxon>
        <taxon>Embryophyta</taxon>
        <taxon>Tracheophyta</taxon>
        <taxon>Spermatophyta</taxon>
        <taxon>Magnoliopsida</taxon>
        <taxon>Liliopsida</taxon>
        <taxon>Poales</taxon>
        <taxon>Poaceae</taxon>
        <taxon>PACMAD clade</taxon>
        <taxon>Panicoideae</taxon>
        <taxon>Panicodae</taxon>
        <taxon>Paniceae</taxon>
        <taxon>Melinidinae</taxon>
        <taxon>Urochloa</taxon>
    </lineage>
</organism>
<protein>
    <recommendedName>
        <fullName evidence="2">RING-type E3 ubiquitin transferase</fullName>
        <ecNumber evidence="2">2.3.2.27</ecNumber>
    </recommendedName>
</protein>
<sequence>MPSSTMASFVPSPAVSEMQDRRTTAGTIIFSYTCVGLTGTALVAVLLFYCYQHFFRRRAPVSAATGAEEGNPPGPEGDHVGVDVTKLPEYAYTQSSRRRSSNGGGDGAQCSVCLGAVQPGEMVRRLPMCKHLYHVECIDMWLASHVTCPVCRSDVEPAPADGQAPPLPPMTELPQAVSLV</sequence>
<keyword evidence="12" id="KW-1185">Reference proteome</keyword>
<dbReference type="PROSITE" id="PS50089">
    <property type="entry name" value="ZF_RING_2"/>
    <property type="match status" value="1"/>
</dbReference>
<keyword evidence="4 7" id="KW-0863">Zinc-finger</keyword>
<feature type="domain" description="RING-type" evidence="10">
    <location>
        <begin position="110"/>
        <end position="152"/>
    </location>
</feature>
<dbReference type="SUPFAM" id="SSF57850">
    <property type="entry name" value="RING/U-box"/>
    <property type="match status" value="1"/>
</dbReference>
<dbReference type="InterPro" id="IPR001841">
    <property type="entry name" value="Znf_RING"/>
</dbReference>
<comment type="similarity">
    <text evidence="6">Belongs to the RING-type zinc finger family. ATL subfamily.</text>
</comment>
<evidence type="ECO:0000313" key="12">
    <source>
        <dbReference type="Proteomes" id="UP001497457"/>
    </source>
</evidence>
<proteinExistence type="inferred from homology"/>
<evidence type="ECO:0000256" key="4">
    <source>
        <dbReference type="ARBA" id="ARBA00022771"/>
    </source>
</evidence>
<keyword evidence="9" id="KW-0472">Membrane</keyword>
<evidence type="ECO:0000256" key="2">
    <source>
        <dbReference type="ARBA" id="ARBA00012483"/>
    </source>
</evidence>
<dbReference type="PANTHER" id="PTHR14155:SF627">
    <property type="entry name" value="OS06G0192800 PROTEIN"/>
    <property type="match status" value="1"/>
</dbReference>
<dbReference type="GO" id="GO:0008270">
    <property type="term" value="F:zinc ion binding"/>
    <property type="evidence" value="ECO:0007669"/>
    <property type="project" value="UniProtKB-KW"/>
</dbReference>
<reference evidence="11 12" key="2">
    <citation type="submission" date="2024-10" db="EMBL/GenBank/DDBJ databases">
        <authorList>
            <person name="Ryan C."/>
        </authorList>
    </citation>
    <scope>NUCLEOTIDE SEQUENCE [LARGE SCALE GENOMIC DNA]</scope>
</reference>
<dbReference type="AlphaFoldDB" id="A0ABC9E9F1"/>
<evidence type="ECO:0000256" key="3">
    <source>
        <dbReference type="ARBA" id="ARBA00022723"/>
    </source>
</evidence>
<dbReference type="EC" id="2.3.2.27" evidence="2"/>
<evidence type="ECO:0000256" key="5">
    <source>
        <dbReference type="ARBA" id="ARBA00022833"/>
    </source>
</evidence>
<dbReference type="EMBL" id="OZ075146">
    <property type="protein sequence ID" value="CAL5053180.1"/>
    <property type="molecule type" value="Genomic_DNA"/>
</dbReference>
<dbReference type="Proteomes" id="UP001497457">
    <property type="component" value="Chromosome 36b"/>
</dbReference>
<evidence type="ECO:0000256" key="7">
    <source>
        <dbReference type="PROSITE-ProRule" id="PRU00175"/>
    </source>
</evidence>
<dbReference type="InterPro" id="IPR013083">
    <property type="entry name" value="Znf_RING/FYVE/PHD"/>
</dbReference>
<feature type="transmembrane region" description="Helical" evidence="9">
    <location>
        <begin position="28"/>
        <end position="51"/>
    </location>
</feature>
<evidence type="ECO:0000256" key="1">
    <source>
        <dbReference type="ARBA" id="ARBA00000900"/>
    </source>
</evidence>
<gene>
    <name evidence="11" type="ORF">URODEC1_LOCUS93104</name>
</gene>
<evidence type="ECO:0000256" key="9">
    <source>
        <dbReference type="SAM" id="Phobius"/>
    </source>
</evidence>
<evidence type="ECO:0000259" key="10">
    <source>
        <dbReference type="PROSITE" id="PS50089"/>
    </source>
</evidence>
<reference evidence="12" key="1">
    <citation type="submission" date="2024-06" db="EMBL/GenBank/DDBJ databases">
        <authorList>
            <person name="Ryan C."/>
        </authorList>
    </citation>
    <scope>NUCLEOTIDE SEQUENCE [LARGE SCALE GENOMIC DNA]</scope>
</reference>